<dbReference type="PANTHER" id="PTHR31392">
    <property type="entry name" value="ALPHA-1,3-MANNOSYLTRANSFERASE MNN1-RELATED"/>
    <property type="match status" value="1"/>
</dbReference>
<dbReference type="AlphaFoldDB" id="A0AAD5EIQ3"/>
<evidence type="ECO:0000313" key="12">
    <source>
        <dbReference type="Proteomes" id="UP001206595"/>
    </source>
</evidence>
<dbReference type="RefSeq" id="XP_051449442.1">
    <property type="nucleotide sequence ID" value="XM_051584854.1"/>
</dbReference>
<keyword evidence="8" id="KW-0472">Membrane</keyword>
<comment type="subcellular location">
    <subcellularLocation>
        <location evidence="1">Membrane</location>
        <topology evidence="1">Single-pass type II membrane protein</topology>
    </subcellularLocation>
</comment>
<reference evidence="11" key="1">
    <citation type="submission" date="2021-06" db="EMBL/GenBank/DDBJ databases">
        <authorList>
            <consortium name="DOE Joint Genome Institute"/>
            <person name="Mondo S.J."/>
            <person name="Amses K.R."/>
            <person name="Simmons D.R."/>
            <person name="Longcore J.E."/>
            <person name="Seto K."/>
            <person name="Alves G.H."/>
            <person name="Bonds A.E."/>
            <person name="Quandt C.A."/>
            <person name="Davis W.J."/>
            <person name="Chang Y."/>
            <person name="Letcher P.M."/>
            <person name="Powell M.J."/>
            <person name="Kuo A."/>
            <person name="Labutti K."/>
            <person name="Pangilinan J."/>
            <person name="Andreopoulos W."/>
            <person name="Tritt A."/>
            <person name="Riley R."/>
            <person name="Hundley H."/>
            <person name="Johnson J."/>
            <person name="Lipzen A."/>
            <person name="Barry K."/>
            <person name="Berbee M.L."/>
            <person name="Buchler N.E."/>
            <person name="Grigoriev I.V."/>
            <person name="Spatafora J.W."/>
            <person name="Stajich J.E."/>
            <person name="James T.Y."/>
        </authorList>
    </citation>
    <scope>NUCLEOTIDE SEQUENCE</scope>
    <source>
        <strain evidence="11">AG</strain>
    </source>
</reference>
<organism evidence="11 12">
    <name type="scientific">Umbelopsis ramanniana AG</name>
    <dbReference type="NCBI Taxonomy" id="1314678"/>
    <lineage>
        <taxon>Eukaryota</taxon>
        <taxon>Fungi</taxon>
        <taxon>Fungi incertae sedis</taxon>
        <taxon>Mucoromycota</taxon>
        <taxon>Mucoromycotina</taxon>
        <taxon>Umbelopsidomycetes</taxon>
        <taxon>Umbelopsidales</taxon>
        <taxon>Umbelopsidaceae</taxon>
        <taxon>Umbelopsis</taxon>
    </lineage>
</organism>
<dbReference type="Proteomes" id="UP001206595">
    <property type="component" value="Unassembled WGS sequence"/>
</dbReference>
<feature type="compositionally biased region" description="Basic and acidic residues" evidence="10">
    <location>
        <begin position="357"/>
        <end position="369"/>
    </location>
</feature>
<evidence type="ECO:0000256" key="6">
    <source>
        <dbReference type="ARBA" id="ARBA00022968"/>
    </source>
</evidence>
<keyword evidence="4" id="KW-0808">Transferase</keyword>
<keyword evidence="12" id="KW-1185">Reference proteome</keyword>
<evidence type="ECO:0000256" key="1">
    <source>
        <dbReference type="ARBA" id="ARBA00004606"/>
    </source>
</evidence>
<evidence type="ECO:0000256" key="7">
    <source>
        <dbReference type="ARBA" id="ARBA00022989"/>
    </source>
</evidence>
<comment type="similarity">
    <text evidence="2">Belongs to the MNN1/MNT family.</text>
</comment>
<dbReference type="Gene3D" id="3.90.550.10">
    <property type="entry name" value="Spore Coat Polysaccharide Biosynthesis Protein SpsA, Chain A"/>
    <property type="match status" value="1"/>
</dbReference>
<name>A0AAD5EIQ3_UMBRA</name>
<keyword evidence="7" id="KW-1133">Transmembrane helix</keyword>
<proteinExistence type="inferred from homology"/>
<dbReference type="EMBL" id="MU620892">
    <property type="protein sequence ID" value="KAI8584438.1"/>
    <property type="molecule type" value="Genomic_DNA"/>
</dbReference>
<dbReference type="GO" id="GO:0016020">
    <property type="term" value="C:membrane"/>
    <property type="evidence" value="ECO:0007669"/>
    <property type="project" value="UniProtKB-SubCell"/>
</dbReference>
<keyword evidence="9" id="KW-0325">Glycoprotein</keyword>
<dbReference type="Pfam" id="PF11051">
    <property type="entry name" value="Mannosyl_trans3"/>
    <property type="match status" value="1"/>
</dbReference>
<dbReference type="GO" id="GO:0006493">
    <property type="term" value="P:protein O-linked glycosylation"/>
    <property type="evidence" value="ECO:0007669"/>
    <property type="project" value="TreeGrafter"/>
</dbReference>
<dbReference type="InterPro" id="IPR029044">
    <property type="entry name" value="Nucleotide-diphossugar_trans"/>
</dbReference>
<evidence type="ECO:0000256" key="9">
    <source>
        <dbReference type="ARBA" id="ARBA00023180"/>
    </source>
</evidence>
<evidence type="ECO:0000313" key="11">
    <source>
        <dbReference type="EMBL" id="KAI8584438.1"/>
    </source>
</evidence>
<protein>
    <submittedName>
        <fullName evidence="11">Uncharacterized protein</fullName>
    </submittedName>
</protein>
<evidence type="ECO:0000256" key="4">
    <source>
        <dbReference type="ARBA" id="ARBA00022679"/>
    </source>
</evidence>
<accession>A0AAD5EIQ3</accession>
<evidence type="ECO:0000256" key="3">
    <source>
        <dbReference type="ARBA" id="ARBA00022676"/>
    </source>
</evidence>
<dbReference type="GO" id="GO:0000033">
    <property type="term" value="F:alpha-1,3-mannosyltransferase activity"/>
    <property type="evidence" value="ECO:0007669"/>
    <property type="project" value="TreeGrafter"/>
</dbReference>
<dbReference type="GeneID" id="75910204"/>
<feature type="region of interest" description="Disordered" evidence="10">
    <location>
        <begin position="357"/>
        <end position="377"/>
    </location>
</feature>
<evidence type="ECO:0000256" key="8">
    <source>
        <dbReference type="ARBA" id="ARBA00023136"/>
    </source>
</evidence>
<reference evidence="11" key="2">
    <citation type="journal article" date="2022" name="Proc. Natl. Acad. Sci. U.S.A.">
        <title>Diploid-dominant life cycles characterize the early evolution of Fungi.</title>
        <authorList>
            <person name="Amses K.R."/>
            <person name="Simmons D.R."/>
            <person name="Longcore J.E."/>
            <person name="Mondo S.J."/>
            <person name="Seto K."/>
            <person name="Jeronimo G.H."/>
            <person name="Bonds A.E."/>
            <person name="Quandt C.A."/>
            <person name="Davis W.J."/>
            <person name="Chang Y."/>
            <person name="Federici B.A."/>
            <person name="Kuo A."/>
            <person name="LaButti K."/>
            <person name="Pangilinan J."/>
            <person name="Andreopoulos W."/>
            <person name="Tritt A."/>
            <person name="Riley R."/>
            <person name="Hundley H."/>
            <person name="Johnson J."/>
            <person name="Lipzen A."/>
            <person name="Barry K."/>
            <person name="Lang B.F."/>
            <person name="Cuomo C.A."/>
            <person name="Buchler N.E."/>
            <person name="Grigoriev I.V."/>
            <person name="Spatafora J.W."/>
            <person name="Stajich J.E."/>
            <person name="James T.Y."/>
        </authorList>
    </citation>
    <scope>NUCLEOTIDE SEQUENCE</scope>
    <source>
        <strain evidence="11">AG</strain>
    </source>
</reference>
<dbReference type="GO" id="GO:0005794">
    <property type="term" value="C:Golgi apparatus"/>
    <property type="evidence" value="ECO:0007669"/>
    <property type="project" value="TreeGrafter"/>
</dbReference>
<dbReference type="InterPro" id="IPR022751">
    <property type="entry name" value="Alpha_mannosyltransferase"/>
</dbReference>
<evidence type="ECO:0000256" key="10">
    <source>
        <dbReference type="SAM" id="MobiDB-lite"/>
    </source>
</evidence>
<gene>
    <name evidence="11" type="ORF">K450DRAFT_216431</name>
</gene>
<keyword evidence="3" id="KW-0328">Glycosyltransferase</keyword>
<dbReference type="PANTHER" id="PTHR31392:SF1">
    <property type="entry name" value="ALPHA-1,3-MANNOSYLTRANSFERASE MNN1-RELATED"/>
    <property type="match status" value="1"/>
</dbReference>
<keyword evidence="6" id="KW-0735">Signal-anchor</keyword>
<evidence type="ECO:0000256" key="5">
    <source>
        <dbReference type="ARBA" id="ARBA00022692"/>
    </source>
</evidence>
<dbReference type="SUPFAM" id="SSF53448">
    <property type="entry name" value="Nucleotide-diphospho-sugar transferases"/>
    <property type="match status" value="1"/>
</dbReference>
<sequence>MDIQQPPFKDTWDLFQHLETVLYPWLHPKYKSLFDVRSNSNGAGMVFCVGNDQFFHAATTIRSIRESHKSNIPIEVFYINNNDLSEVKRQYFETEFVNVKTVDLSKYIDDTWTKLEGWAMKPFAALASSFSQVILSDADSFFFKNPELLLKDPGFKQTGSLFFYDRTYIAGWDGGRKWMLSFLPTMSPLVHKTRFFTLTSKHEQESGVVVIDKQRSLLGLMSTCRMNDKRERSEVTYSRVHGDKETFWIGYEVMQTGYAFVKSHAAVVGGLGDGGAATQVCGNMVHLDIDGRPWWWNGGLLRNKRLWQDRYLKFTHFASGEDWDFDNSCIKQENGIKELSKEEKDLTDSFLAIDARRKKDQQAMHEGTWKPRSNPAQ</sequence>
<keyword evidence="5" id="KW-0812">Transmembrane</keyword>
<evidence type="ECO:0000256" key="2">
    <source>
        <dbReference type="ARBA" id="ARBA00009105"/>
    </source>
</evidence>
<comment type="caution">
    <text evidence="11">The sequence shown here is derived from an EMBL/GenBank/DDBJ whole genome shotgun (WGS) entry which is preliminary data.</text>
</comment>